<name>A0A0D2Y1D3_FUSOF</name>
<dbReference type="PANTHER" id="PTHR47785:SF6">
    <property type="entry name" value="ZN(II)2CYS6 TRANSCRIPTION FACTOR (EUROFUNG)"/>
    <property type="match status" value="1"/>
</dbReference>
<reference evidence="1" key="2">
    <citation type="submission" date="2025-08" db="UniProtKB">
        <authorList>
            <consortium name="EnsemblFungi"/>
        </authorList>
    </citation>
    <scope>IDENTIFICATION</scope>
    <source>
        <strain evidence="1">4287 / CBS 123668 / FGSC 9935 / NRRL 34936</strain>
    </source>
</reference>
<dbReference type="InterPro" id="IPR053181">
    <property type="entry name" value="EcdB-like_regulator"/>
</dbReference>
<evidence type="ECO:0000313" key="1">
    <source>
        <dbReference type="EnsemblFungi" id="FOXG_10076P0"/>
    </source>
</evidence>
<dbReference type="EnsemblFungi" id="FOXG_10076T0">
    <property type="protein sequence ID" value="FOXG_10076P0"/>
    <property type="gene ID" value="FOXG_10076"/>
</dbReference>
<dbReference type="Proteomes" id="UP000002489">
    <property type="component" value="Unassembled WGS sequence"/>
</dbReference>
<dbReference type="AlphaFoldDB" id="A0A0D2Y1D3"/>
<organism evidence="1 2">
    <name type="scientific">Fusarium oxysporum (strain Fo5176)</name>
    <name type="common">Fusarium vascular wilt</name>
    <dbReference type="NCBI Taxonomy" id="660025"/>
    <lineage>
        <taxon>Eukaryota</taxon>
        <taxon>Fungi</taxon>
        <taxon>Dikarya</taxon>
        <taxon>Ascomycota</taxon>
        <taxon>Pezizomycotina</taxon>
        <taxon>Sordariomycetes</taxon>
        <taxon>Hypocreomycetidae</taxon>
        <taxon>Hypocreales</taxon>
        <taxon>Nectriaceae</taxon>
        <taxon>Fusarium</taxon>
        <taxon>Fusarium oxysporum species complex</taxon>
    </lineage>
</organism>
<protein>
    <submittedName>
        <fullName evidence="1">Uncharacterized protein</fullName>
    </submittedName>
</protein>
<evidence type="ECO:0000313" key="2">
    <source>
        <dbReference type="Proteomes" id="UP000002489"/>
    </source>
</evidence>
<accession>A0A0D2Y1D3</accession>
<reference evidence="2" key="1">
    <citation type="journal article" date="2012" name="Mol. Plant Microbe Interact.">
        <title>A highly conserved effector in Fusarium oxysporum is required for full virulence on Arabidopsis.</title>
        <authorList>
            <person name="Thatcher L.F."/>
            <person name="Gardiner D.M."/>
            <person name="Kazan K."/>
            <person name="Manners J."/>
        </authorList>
    </citation>
    <scope>NUCLEOTIDE SEQUENCE [LARGE SCALE GENOMIC DNA]</scope>
    <source>
        <strain evidence="2">Fo5176</strain>
    </source>
</reference>
<sequence length="90" mass="10434">MLMKVDPTSDYPPEPVEDELIRQLEQWRERLPPMLQFDPKSPLTQAESPSDALVTAWLHARYFVARYHIGRPLLPGKTIISDRRAPPKMP</sequence>
<proteinExistence type="predicted"/>
<dbReference type="PANTHER" id="PTHR47785">
    <property type="entry name" value="ZN(II)2CYS6 TRANSCRIPTION FACTOR (EUROFUNG)-RELATED-RELATED"/>
    <property type="match status" value="1"/>
</dbReference>